<dbReference type="Gene3D" id="3.30.1050.10">
    <property type="entry name" value="SCP2 sterol-binding domain"/>
    <property type="match status" value="1"/>
</dbReference>
<evidence type="ECO:0000313" key="2">
    <source>
        <dbReference type="EMBL" id="PAA66665.1"/>
    </source>
</evidence>
<dbReference type="OrthoDB" id="6274762at2759"/>
<protein>
    <recommendedName>
        <fullName evidence="1">SCP2 domain-containing protein</fullName>
    </recommendedName>
</protein>
<dbReference type="GO" id="GO:0005829">
    <property type="term" value="C:cytosol"/>
    <property type="evidence" value="ECO:0007669"/>
    <property type="project" value="TreeGrafter"/>
</dbReference>
<dbReference type="InterPro" id="IPR003033">
    <property type="entry name" value="SCP2_sterol-bd_dom"/>
</dbReference>
<dbReference type="InterPro" id="IPR036527">
    <property type="entry name" value="SCP2_sterol-bd_dom_sf"/>
</dbReference>
<dbReference type="AlphaFoldDB" id="A0A267EYT6"/>
<proteinExistence type="predicted"/>
<accession>A0A267EYT6</accession>
<keyword evidence="3" id="KW-1185">Reference proteome</keyword>
<dbReference type="PANTHER" id="PTHR10094:SF25">
    <property type="entry name" value="SCP2 STEROL-BINDING DOMAIN-CONTAINING PROTEIN 1"/>
    <property type="match status" value="1"/>
</dbReference>
<evidence type="ECO:0000259" key="1">
    <source>
        <dbReference type="Pfam" id="PF02036"/>
    </source>
</evidence>
<dbReference type="STRING" id="282301.A0A267EYT6"/>
<reference evidence="2 3" key="1">
    <citation type="submission" date="2017-06" db="EMBL/GenBank/DDBJ databases">
        <title>A platform for efficient transgenesis in Macrostomum lignano, a flatworm model organism for stem cell research.</title>
        <authorList>
            <person name="Berezikov E."/>
        </authorList>
    </citation>
    <scope>NUCLEOTIDE SEQUENCE [LARGE SCALE GENOMIC DNA]</scope>
    <source>
        <strain evidence="2">DV1</strain>
        <tissue evidence="2">Whole organism</tissue>
    </source>
</reference>
<comment type="caution">
    <text evidence="2">The sequence shown here is derived from an EMBL/GenBank/DDBJ whole genome shotgun (WGS) entry which is preliminary data.</text>
</comment>
<dbReference type="EMBL" id="NIVC01001543">
    <property type="protein sequence ID" value="PAA66665.1"/>
    <property type="molecule type" value="Genomic_DNA"/>
</dbReference>
<dbReference type="Pfam" id="PF02036">
    <property type="entry name" value="SCP2"/>
    <property type="match status" value="1"/>
</dbReference>
<dbReference type="FunFam" id="3.30.1050.10:FF:000001">
    <property type="entry name" value="Putative Non-specific lipid-transfer protein"/>
    <property type="match status" value="1"/>
</dbReference>
<dbReference type="PANTHER" id="PTHR10094">
    <property type="entry name" value="STEROL CARRIER PROTEIN 2 SCP-2 FAMILY PROTEIN"/>
    <property type="match status" value="1"/>
</dbReference>
<feature type="domain" description="SCP2" evidence="1">
    <location>
        <begin position="35"/>
        <end position="132"/>
    </location>
</feature>
<dbReference type="SUPFAM" id="SSF55718">
    <property type="entry name" value="SCP-like"/>
    <property type="match status" value="1"/>
</dbReference>
<organism evidence="2 3">
    <name type="scientific">Macrostomum lignano</name>
    <dbReference type="NCBI Taxonomy" id="282301"/>
    <lineage>
        <taxon>Eukaryota</taxon>
        <taxon>Metazoa</taxon>
        <taxon>Spiralia</taxon>
        <taxon>Lophotrochozoa</taxon>
        <taxon>Platyhelminthes</taxon>
        <taxon>Rhabditophora</taxon>
        <taxon>Macrostomorpha</taxon>
        <taxon>Macrostomida</taxon>
        <taxon>Macrostomidae</taxon>
        <taxon>Macrostomum</taxon>
    </lineage>
</organism>
<name>A0A267EYT6_9PLAT</name>
<sequence>IMSQSATRKSNSSLVLTATAPPDGVFQSAKVFEAIRAGLAEEGKELVNRIKGVFAFKVTGGRDGAEGLWIVDCKTGTGSVEFGGKGKPDVTLTISDVDLLQLMSGRLNPQQAFFTGRLKLQGNMGLGMRLKEFQTKFSGKL</sequence>
<gene>
    <name evidence="2" type="ORF">BOX15_Mlig025481g1</name>
</gene>
<feature type="non-terminal residue" evidence="2">
    <location>
        <position position="1"/>
    </location>
</feature>
<dbReference type="Proteomes" id="UP000215902">
    <property type="component" value="Unassembled WGS sequence"/>
</dbReference>
<evidence type="ECO:0000313" key="3">
    <source>
        <dbReference type="Proteomes" id="UP000215902"/>
    </source>
</evidence>